<dbReference type="EMBL" id="VNJJ01000002">
    <property type="protein sequence ID" value="TVY03220.1"/>
    <property type="molecule type" value="Genomic_DNA"/>
</dbReference>
<dbReference type="SUPFAM" id="SSF48452">
    <property type="entry name" value="TPR-like"/>
    <property type="match status" value="1"/>
</dbReference>
<dbReference type="Proteomes" id="UP000316330">
    <property type="component" value="Unassembled WGS sequence"/>
</dbReference>
<name>A0A559JTQ6_9BACL</name>
<evidence type="ECO:0008006" key="4">
    <source>
        <dbReference type="Google" id="ProtNLM"/>
    </source>
</evidence>
<dbReference type="RefSeq" id="WP_144698998.1">
    <property type="nucleotide sequence ID" value="NZ_VNJJ01000002.1"/>
</dbReference>
<keyword evidence="1" id="KW-0732">Signal</keyword>
<organism evidence="2 3">
    <name type="scientific">Cohnella terricola</name>
    <dbReference type="NCBI Taxonomy" id="1289167"/>
    <lineage>
        <taxon>Bacteria</taxon>
        <taxon>Bacillati</taxon>
        <taxon>Bacillota</taxon>
        <taxon>Bacilli</taxon>
        <taxon>Bacillales</taxon>
        <taxon>Paenibacillaceae</taxon>
        <taxon>Cohnella</taxon>
    </lineage>
</organism>
<comment type="caution">
    <text evidence="2">The sequence shown here is derived from an EMBL/GenBank/DDBJ whole genome shotgun (WGS) entry which is preliminary data.</text>
</comment>
<proteinExistence type="predicted"/>
<reference evidence="2 3" key="1">
    <citation type="submission" date="2019-07" db="EMBL/GenBank/DDBJ databases">
        <authorList>
            <person name="Kim J."/>
        </authorList>
    </citation>
    <scope>NUCLEOTIDE SEQUENCE [LARGE SCALE GENOMIC DNA]</scope>
    <source>
        <strain evidence="2 3">G13</strain>
    </source>
</reference>
<evidence type="ECO:0000313" key="2">
    <source>
        <dbReference type="EMBL" id="TVY03220.1"/>
    </source>
</evidence>
<evidence type="ECO:0000313" key="3">
    <source>
        <dbReference type="Proteomes" id="UP000316330"/>
    </source>
</evidence>
<dbReference type="InterPro" id="IPR011990">
    <property type="entry name" value="TPR-like_helical_dom_sf"/>
</dbReference>
<feature type="chain" id="PRO_5021734926" description="Tetratricopeptide repeat protein" evidence="1">
    <location>
        <begin position="30"/>
        <end position="378"/>
    </location>
</feature>
<dbReference type="AlphaFoldDB" id="A0A559JTQ6"/>
<dbReference type="OrthoDB" id="2677145at2"/>
<gene>
    <name evidence="2" type="ORF">FPZ45_04915</name>
</gene>
<sequence>MRKWKKWTLAALVAIIALCSAPTVPAAFAADKVTAFEPVTLSSLKNGQSLYKKIGPFVTAELQMSEEDAEDVTVDSFYEVDLGNYPKGYTRQFIAFVYNYDWIELVLVATNDDASKIKLLDRASASDYGDMFLNLAKLDFYTNENYITVWSQAPFSAYQSEVELEWAGDRFYFITHEYDDPTARYYEEKAKLLKAKDINGLIKLYNEVDPFYPGSYVELYTLSAPTLKLAHQMAQNAAQKKNVKTALKYLEYGLEQYAEAFGTWNYTDGTLVKKDIAGSADDYYLKQRLNLAVYVGILNDYAYYLSLDGQNKKAKLILDNVVKLVPDRTVAYLNLADVEWTLGQRTAAKAHYKQYWKLLGSKASSTAPKRVQERMNAK</sequence>
<feature type="signal peptide" evidence="1">
    <location>
        <begin position="1"/>
        <end position="29"/>
    </location>
</feature>
<accession>A0A559JTQ6</accession>
<keyword evidence="3" id="KW-1185">Reference proteome</keyword>
<evidence type="ECO:0000256" key="1">
    <source>
        <dbReference type="SAM" id="SignalP"/>
    </source>
</evidence>
<dbReference type="Gene3D" id="1.25.40.10">
    <property type="entry name" value="Tetratricopeptide repeat domain"/>
    <property type="match status" value="1"/>
</dbReference>
<protein>
    <recommendedName>
        <fullName evidence="4">Tetratricopeptide repeat protein</fullName>
    </recommendedName>
</protein>